<feature type="compositionally biased region" description="Pro residues" evidence="1">
    <location>
        <begin position="75"/>
        <end position="85"/>
    </location>
</feature>
<evidence type="ECO:0000256" key="1">
    <source>
        <dbReference type="SAM" id="MobiDB-lite"/>
    </source>
</evidence>
<evidence type="ECO:0000313" key="3">
    <source>
        <dbReference type="Proteomes" id="UP000006591"/>
    </source>
</evidence>
<feature type="compositionally biased region" description="Polar residues" evidence="1">
    <location>
        <begin position="355"/>
        <end position="364"/>
    </location>
</feature>
<dbReference type="AlphaFoldDB" id="A0A0E0IRD5"/>
<accession>A0A0E0IRD5</accession>
<protein>
    <submittedName>
        <fullName evidence="2">Uncharacterized protein</fullName>
    </submittedName>
</protein>
<feature type="compositionally biased region" description="Basic and acidic residues" evidence="1">
    <location>
        <begin position="402"/>
        <end position="418"/>
    </location>
</feature>
<sequence>MATEAAPLPHLLPSFGSPAPTPTTPRHHLAELRIERAHSAVAFSAPCDAGKKRRCLLPPSSPRKKVLLELHPFGSPTPTPSPATAPPLLSSRAGTRGSCPDSDFSFPLAVGGTGGGGGGGGGGNMFAFLEDAPRAPTTPTGSSGSSALSFLVSPAAPETPTGSTASGGFAFVASPKEPTAPPGAFSFFASPKQAAATTGPTANGGFTFLGAPEQPLTPTGSNASGGCGSLSPKELHGGSAIAPLPSPTPASTDSTGSGGFSFFPSPGPAFGTAASPGLAAANQSSPTGGTSPSPPFVFTAWPAHKSGGRSSSNRRSRRNLRVATPRRGTPRPRDEQQPATPRPRKAAKTAAGEASRSSILSGSAGTPCCAFFASPAKAAKQESKNSSSEASRSGATSPEKTITPEREVEVSSAEREAPRPSSPAAAAARTGGELVVRVTCKCGVHKEFSFDHSH</sequence>
<organism evidence="2">
    <name type="scientific">Oryza nivara</name>
    <name type="common">Indian wild rice</name>
    <name type="synonym">Oryza sativa f. spontanea</name>
    <dbReference type="NCBI Taxonomy" id="4536"/>
    <lineage>
        <taxon>Eukaryota</taxon>
        <taxon>Viridiplantae</taxon>
        <taxon>Streptophyta</taxon>
        <taxon>Embryophyta</taxon>
        <taxon>Tracheophyta</taxon>
        <taxon>Spermatophyta</taxon>
        <taxon>Magnoliopsida</taxon>
        <taxon>Liliopsida</taxon>
        <taxon>Poales</taxon>
        <taxon>Poaceae</taxon>
        <taxon>BOP clade</taxon>
        <taxon>Oryzoideae</taxon>
        <taxon>Oryzeae</taxon>
        <taxon>Oryzinae</taxon>
        <taxon>Oryza</taxon>
    </lineage>
</organism>
<feature type="region of interest" description="Disordered" evidence="1">
    <location>
        <begin position="71"/>
        <end position="100"/>
    </location>
</feature>
<dbReference type="OMA" id="MFAFLED"/>
<proteinExistence type="predicted"/>
<feature type="region of interest" description="Disordered" evidence="1">
    <location>
        <begin position="1"/>
        <end position="25"/>
    </location>
</feature>
<evidence type="ECO:0000313" key="2">
    <source>
        <dbReference type="EnsemblPlants" id="ONIVA10G07540.1"/>
    </source>
</evidence>
<feature type="region of interest" description="Disordered" evidence="1">
    <location>
        <begin position="376"/>
        <end position="432"/>
    </location>
</feature>
<feature type="region of interest" description="Disordered" evidence="1">
    <location>
        <begin position="196"/>
        <end position="364"/>
    </location>
</feature>
<dbReference type="Proteomes" id="UP000006591">
    <property type="component" value="Chromosome 10"/>
</dbReference>
<dbReference type="Gramene" id="ONIVA10G07540.1">
    <property type="protein sequence ID" value="ONIVA10G07540.1"/>
    <property type="gene ID" value="ONIVA10G07540"/>
</dbReference>
<feature type="compositionally biased region" description="Low complexity" evidence="1">
    <location>
        <begin position="196"/>
        <end position="206"/>
    </location>
</feature>
<dbReference type="EnsemblPlants" id="ONIVA10G07540.1">
    <property type="protein sequence ID" value="ONIVA10G07540.1"/>
    <property type="gene ID" value="ONIVA10G07540"/>
</dbReference>
<dbReference type="STRING" id="4536.A0A0E0IRD5"/>
<name>A0A0E0IRD5_ORYNI</name>
<reference evidence="2" key="2">
    <citation type="submission" date="2018-04" db="EMBL/GenBank/DDBJ databases">
        <title>OnivRS2 (Oryza nivara Reference Sequence Version 2).</title>
        <authorList>
            <person name="Zhang J."/>
            <person name="Kudrna D."/>
            <person name="Lee S."/>
            <person name="Talag J."/>
            <person name="Rajasekar S."/>
            <person name="Welchert J."/>
            <person name="Hsing Y.-I."/>
            <person name="Wing R.A."/>
        </authorList>
    </citation>
    <scope>NUCLEOTIDE SEQUENCE [LARGE SCALE GENOMIC DNA]</scope>
</reference>
<keyword evidence="3" id="KW-1185">Reference proteome</keyword>
<dbReference type="HOGENOM" id="CLU_736472_0_0_1"/>
<dbReference type="eggNOG" id="ENOG502R6SF">
    <property type="taxonomic scope" value="Eukaryota"/>
</dbReference>
<reference evidence="2" key="1">
    <citation type="submission" date="2015-04" db="UniProtKB">
        <authorList>
            <consortium name="EnsemblPlants"/>
        </authorList>
    </citation>
    <scope>IDENTIFICATION</scope>
    <source>
        <strain evidence="2">SL10</strain>
    </source>
</reference>
<feature type="compositionally biased region" description="Low complexity" evidence="1">
    <location>
        <begin position="250"/>
        <end position="277"/>
    </location>
</feature>
<feature type="compositionally biased region" description="Low complexity" evidence="1">
    <location>
        <begin position="384"/>
        <end position="397"/>
    </location>
</feature>